<evidence type="ECO:0000313" key="1">
    <source>
        <dbReference type="EMBL" id="EPF15697.1"/>
    </source>
</evidence>
<proteinExistence type="predicted"/>
<dbReference type="Proteomes" id="UP000014585">
    <property type="component" value="Unassembled WGS sequence"/>
</dbReference>
<dbReference type="SUPFAM" id="SSF52151">
    <property type="entry name" value="FabD/lysophospholipase-like"/>
    <property type="match status" value="1"/>
</dbReference>
<organism evidence="1 2">
    <name type="scientific">Cedecea davisae DSM 4568</name>
    <dbReference type="NCBI Taxonomy" id="566551"/>
    <lineage>
        <taxon>Bacteria</taxon>
        <taxon>Pseudomonadati</taxon>
        <taxon>Pseudomonadota</taxon>
        <taxon>Gammaproteobacteria</taxon>
        <taxon>Enterobacterales</taxon>
        <taxon>Enterobacteriaceae</taxon>
        <taxon>Cedecea</taxon>
    </lineage>
</organism>
<dbReference type="PATRIC" id="fig|566551.4.peg.2901"/>
<accession>S3J6P0</accession>
<dbReference type="AlphaFoldDB" id="S3J6P0"/>
<dbReference type="EMBL" id="ATDT01000027">
    <property type="protein sequence ID" value="EPF15697.1"/>
    <property type="molecule type" value="Genomic_DNA"/>
</dbReference>
<dbReference type="InterPro" id="IPR001227">
    <property type="entry name" value="Ac_transferase_dom_sf"/>
</dbReference>
<dbReference type="Gene3D" id="3.30.70.250">
    <property type="entry name" value="Malonyl-CoA ACP transacylase, ACP-binding"/>
    <property type="match status" value="1"/>
</dbReference>
<name>S3J6P0_9ENTR</name>
<dbReference type="Gene3D" id="3.40.366.10">
    <property type="entry name" value="Malonyl-Coenzyme A Acyl Carrier Protein, domain 2"/>
    <property type="match status" value="1"/>
</dbReference>
<dbReference type="HOGENOM" id="CLU_265542_0_0_6"/>
<dbReference type="InterPro" id="IPR016035">
    <property type="entry name" value="Acyl_Trfase/lysoPLipase"/>
</dbReference>
<protein>
    <submittedName>
        <fullName evidence="1">Uncharacterized protein</fullName>
    </submittedName>
</protein>
<dbReference type="GO" id="GO:0016740">
    <property type="term" value="F:transferase activity"/>
    <property type="evidence" value="ECO:0007669"/>
    <property type="project" value="InterPro"/>
</dbReference>
<reference evidence="1 2" key="1">
    <citation type="submission" date="2013-04" db="EMBL/GenBank/DDBJ databases">
        <authorList>
            <person name="Weinstock G."/>
            <person name="Sodergren E."/>
            <person name="Lobos E.A."/>
            <person name="Fulton L."/>
            <person name="Fulton R."/>
            <person name="Courtney L."/>
            <person name="Fronick C."/>
            <person name="O'Laughlin M."/>
            <person name="Godfrey J."/>
            <person name="Wilson R.M."/>
            <person name="Miner T."/>
            <person name="Farmer C."/>
            <person name="Delehaunty K."/>
            <person name="Cordes M."/>
            <person name="Minx P."/>
            <person name="Tomlinson C."/>
            <person name="Chen J."/>
            <person name="Wollam A."/>
            <person name="Pepin K.H."/>
            <person name="Palsikar V.B."/>
            <person name="Zhang X."/>
            <person name="Suruliraj S."/>
            <person name="Perna N.T."/>
            <person name="Plunkett G."/>
            <person name="Warren W."/>
            <person name="Mitreva M."/>
            <person name="Mardis E.R."/>
            <person name="Wilson R.K."/>
        </authorList>
    </citation>
    <scope>NUCLEOTIDE SEQUENCE [LARGE SCALE GENOMIC DNA]</scope>
    <source>
        <strain evidence="1 2">DSM 4568</strain>
    </source>
</reference>
<gene>
    <name evidence="1" type="ORF">HMPREF0201_03181</name>
</gene>
<sequence length="1233" mass="138071">MKNSNIAKESVAGRNNIVGFFPGLGSRVMYKDIGDCLLRSGNKEVEQIYCEAAAAMGYGNQPEKMLITPATLPSGKMEQQGFIGASFLIHNLALAALLRAEAHRQNQDLHFLAYSGESFGIINSAVASGALSVSDGVKIANFFTPYILLASDKQDDAFSQSIAAWYPAALQAQNLIPEPYYVVALRGKEKQLAEAYAALQEEFLSTEIEQHKAYSPCQINLYVKTSIKSCFDIFMKSYPAVEVNKLKEPTTFLTHSAQLTPLKQGLEQFFIERQIVFCDPHTPVIANHSEQLLTSKEEIRAAVLAIIDCIMLSATTASMADALGADAIVELGLGNKSVQLLRDNDIHTPALSFTGAPGEAALMVQALGALSRIRDGKEAADICSGIDSWLNVARQNAEFTSRFSTKIVEAIQQVAPLRLEVSGCAPVSVDSIYKNSWRYRDYLQPGERVLMSRLRRNIHGTELDKNQTYADLKIQRKDGAIRYLKTPFIIHAEKTLFYFSSLDELSNIAVFNYLQDLASAPNYAEVCSRIAAERNHGEPLDGLLQLHTAEAPPETQVIRRIILQTLAFELMQVHRPALVQQANTCLATRDFIGWLACLVAVGAASFDSTVQLCRDYYSSHSRKMLPWGGVKKFAAELGDARVPVLSVNGLPLLGHRDLEVNTFKILLGDFPNERVQAALDCHLSVITLDGSLVDNSLETEPYQSDIILIASAPEIWLRKPELALEQREREAQTWLTEEHRQVSDYASRRNLLCSTVNAYIEADEVPLQFCNGGSESMTMFIQRAPHEPVVVRKILSEALTAAKWHAGGTGVMLPPFAKAARQVDYLRALPDSVKPWFPQVYAVTEREILTPASQSRVGKATCKEVIYEMSLVEGEEVSQFIERNDLSPRLIARLYEIIFTFLRDNIHRENRVAASGNTLESSYFRKIEDRLALCRQTAPGCFSPELLDSEKIVINGREYLNSKALLSAFRSRPEYQRMLEPVWHSLVMGDTNTENIKMGNTAPLLAAQVLINQHRSEDEIARALATISAEDIQLRFLDPRAIGYQSEGADCRDDYMYDNKPWHNSLGHYDEIHNELFNLTMSLNAAKNPVVTIQFAESNDYQRTYRITDCAEKNINPLSQHEVVGMERYFAQVMSTVYDTANPDSVFLREDPHWLVRFVFMMGTHFTAMPPFHFSSELDGTIKDSIRTQRRPVAIYCEGIKWLNWALEILQGKRDQFLGVSVPYVEQFAKEAM</sequence>
<comment type="caution">
    <text evidence="1">The sequence shown here is derived from an EMBL/GenBank/DDBJ whole genome shotgun (WGS) entry which is preliminary data.</text>
</comment>
<dbReference type="STRING" id="566551.HMPREF0201_03181"/>
<evidence type="ECO:0000313" key="2">
    <source>
        <dbReference type="Proteomes" id="UP000014585"/>
    </source>
</evidence>